<keyword evidence="3" id="KW-1003">Cell membrane</keyword>
<keyword evidence="6" id="KW-0472">Membrane</keyword>
<keyword evidence="8" id="KW-1185">Reference proteome</keyword>
<evidence type="ECO:0000313" key="8">
    <source>
        <dbReference type="Proteomes" id="UP000199032"/>
    </source>
</evidence>
<dbReference type="EMBL" id="CZQA01000001">
    <property type="protein sequence ID" value="CUS31979.1"/>
    <property type="molecule type" value="Genomic_DNA"/>
</dbReference>
<dbReference type="AlphaFoldDB" id="A0A0S4L7W9"/>
<organism evidence="7 8">
    <name type="scientific">Candidatus Nitrospira nitrosa</name>
    <dbReference type="NCBI Taxonomy" id="1742972"/>
    <lineage>
        <taxon>Bacteria</taxon>
        <taxon>Pseudomonadati</taxon>
        <taxon>Nitrospirota</taxon>
        <taxon>Nitrospiria</taxon>
        <taxon>Nitrospirales</taxon>
        <taxon>Nitrospiraceae</taxon>
        <taxon>Nitrospira</taxon>
    </lineage>
</organism>
<dbReference type="Pfam" id="PF07681">
    <property type="entry name" value="DoxX"/>
    <property type="match status" value="1"/>
</dbReference>
<dbReference type="Proteomes" id="UP000199032">
    <property type="component" value="Unassembled WGS sequence"/>
</dbReference>
<keyword evidence="4" id="KW-0812">Transmembrane</keyword>
<comment type="subcellular location">
    <subcellularLocation>
        <location evidence="1">Cell membrane</location>
        <topology evidence="1">Multi-pass membrane protein</topology>
    </subcellularLocation>
</comment>
<evidence type="ECO:0000256" key="4">
    <source>
        <dbReference type="ARBA" id="ARBA00022692"/>
    </source>
</evidence>
<evidence type="ECO:0000256" key="1">
    <source>
        <dbReference type="ARBA" id="ARBA00004651"/>
    </source>
</evidence>
<keyword evidence="5" id="KW-1133">Transmembrane helix</keyword>
<dbReference type="PANTHER" id="PTHR33452:SF1">
    <property type="entry name" value="INNER MEMBRANE PROTEIN YPHA-RELATED"/>
    <property type="match status" value="1"/>
</dbReference>
<evidence type="ECO:0000256" key="3">
    <source>
        <dbReference type="ARBA" id="ARBA00022475"/>
    </source>
</evidence>
<accession>A0A0S4L7W9</accession>
<dbReference type="RefSeq" id="WP_090742883.1">
    <property type="nucleotide sequence ID" value="NZ_CZQA01000001.1"/>
</dbReference>
<protein>
    <submittedName>
        <fullName evidence="7">DoxX family protein (Modular protein)</fullName>
    </submittedName>
</protein>
<sequence>MTRGTGLLTRALDRVIPIYHRLVWGLEALIPLFDLSVRLYLAHIFWKGGMVKLSSWMSTVMLFTMVYDVPLLPPEMAAYVTTAVELGGSCLLAVGLAGRWAALALFGLNIVASISYGQVSEAALQEAFYVGVLFLYFVLHGSGRLSADSLAEYLIRRRHSTRIAEGDGASHPVLGGR</sequence>
<comment type="similarity">
    <text evidence="2">Belongs to the DoxX family.</text>
</comment>
<dbReference type="PANTHER" id="PTHR33452">
    <property type="entry name" value="OXIDOREDUCTASE CATD-RELATED"/>
    <property type="match status" value="1"/>
</dbReference>
<gene>
    <name evidence="7" type="ORF">COMA1_10358</name>
</gene>
<name>A0A0S4L7W9_9BACT</name>
<dbReference type="InterPro" id="IPR051907">
    <property type="entry name" value="DoxX-like_oxidoreductase"/>
</dbReference>
<evidence type="ECO:0000256" key="2">
    <source>
        <dbReference type="ARBA" id="ARBA00006679"/>
    </source>
</evidence>
<evidence type="ECO:0000256" key="5">
    <source>
        <dbReference type="ARBA" id="ARBA00022989"/>
    </source>
</evidence>
<dbReference type="InterPro" id="IPR032808">
    <property type="entry name" value="DoxX"/>
</dbReference>
<reference evidence="7 8" key="1">
    <citation type="submission" date="2015-10" db="EMBL/GenBank/DDBJ databases">
        <authorList>
            <person name="Gilbert D.G."/>
        </authorList>
    </citation>
    <scope>NUCLEOTIDE SEQUENCE [LARGE SCALE GENOMIC DNA]</scope>
    <source>
        <strain evidence="7">COMA1</strain>
    </source>
</reference>
<dbReference type="GO" id="GO:0005886">
    <property type="term" value="C:plasma membrane"/>
    <property type="evidence" value="ECO:0007669"/>
    <property type="project" value="UniProtKB-SubCell"/>
</dbReference>
<evidence type="ECO:0000256" key="6">
    <source>
        <dbReference type="ARBA" id="ARBA00023136"/>
    </source>
</evidence>
<dbReference type="STRING" id="1742972.COMA1_10358"/>
<evidence type="ECO:0000313" key="7">
    <source>
        <dbReference type="EMBL" id="CUS31979.1"/>
    </source>
</evidence>
<dbReference type="OrthoDB" id="121744at2"/>
<proteinExistence type="inferred from homology"/>